<feature type="transmembrane region" description="Helical" evidence="5">
    <location>
        <begin position="70"/>
        <end position="90"/>
    </location>
</feature>
<feature type="transmembrane region" description="Helical" evidence="5">
    <location>
        <begin position="96"/>
        <end position="116"/>
    </location>
</feature>
<feature type="transmembrane region" description="Helical" evidence="5">
    <location>
        <begin position="128"/>
        <end position="147"/>
    </location>
</feature>
<feature type="transmembrane region" description="Helical" evidence="5">
    <location>
        <begin position="167"/>
        <end position="189"/>
    </location>
</feature>
<feature type="transmembrane region" description="Helical" evidence="5">
    <location>
        <begin position="238"/>
        <end position="254"/>
    </location>
</feature>
<evidence type="ECO:0000313" key="8">
    <source>
        <dbReference type="Proteomes" id="UP000178039"/>
    </source>
</evidence>
<comment type="caution">
    <text evidence="7">The sequence shown here is derived from an EMBL/GenBank/DDBJ whole genome shotgun (WGS) entry which is preliminary data.</text>
</comment>
<dbReference type="EMBL" id="MGBB01000020">
    <property type="protein sequence ID" value="OGK58218.1"/>
    <property type="molecule type" value="Genomic_DNA"/>
</dbReference>
<dbReference type="Pfam" id="PF04932">
    <property type="entry name" value="Wzy_C"/>
    <property type="match status" value="1"/>
</dbReference>
<dbReference type="InterPro" id="IPR051533">
    <property type="entry name" value="WaaL-like"/>
</dbReference>
<gene>
    <name evidence="7" type="ORF">A3H86_02885</name>
</gene>
<feature type="transmembrane region" description="Helical" evidence="5">
    <location>
        <begin position="201"/>
        <end position="232"/>
    </location>
</feature>
<keyword evidence="4 5" id="KW-0472">Membrane</keyword>
<keyword evidence="2 5" id="KW-0812">Transmembrane</keyword>
<keyword evidence="3 5" id="KW-1133">Transmembrane helix</keyword>
<feature type="transmembrane region" description="Helical" evidence="5">
    <location>
        <begin position="354"/>
        <end position="382"/>
    </location>
</feature>
<reference evidence="7 8" key="1">
    <citation type="journal article" date="2016" name="Nat. Commun.">
        <title>Thousands of microbial genomes shed light on interconnected biogeochemical processes in an aquifer system.</title>
        <authorList>
            <person name="Anantharaman K."/>
            <person name="Brown C.T."/>
            <person name="Hug L.A."/>
            <person name="Sharon I."/>
            <person name="Castelle C.J."/>
            <person name="Probst A.J."/>
            <person name="Thomas B.C."/>
            <person name="Singh A."/>
            <person name="Wilkins M.J."/>
            <person name="Karaoz U."/>
            <person name="Brodie E.L."/>
            <person name="Williams K.H."/>
            <person name="Hubbard S.S."/>
            <person name="Banfield J.F."/>
        </authorList>
    </citation>
    <scope>NUCLEOTIDE SEQUENCE [LARGE SCALE GENOMIC DNA]</scope>
</reference>
<dbReference type="AlphaFoldDB" id="A0A1F7JRJ4"/>
<dbReference type="InterPro" id="IPR007016">
    <property type="entry name" value="O-antigen_ligase-rel_domated"/>
</dbReference>
<comment type="subcellular location">
    <subcellularLocation>
        <location evidence="1">Membrane</location>
        <topology evidence="1">Multi-pass membrane protein</topology>
    </subcellularLocation>
</comment>
<feature type="domain" description="O-antigen ligase-related" evidence="6">
    <location>
        <begin position="206"/>
        <end position="339"/>
    </location>
</feature>
<evidence type="ECO:0000256" key="3">
    <source>
        <dbReference type="ARBA" id="ARBA00022989"/>
    </source>
</evidence>
<protein>
    <recommendedName>
        <fullName evidence="6">O-antigen ligase-related domain-containing protein</fullName>
    </recommendedName>
</protein>
<sequence length="386" mass="44595">MKSRILFYLTTIFLVLTTALFFLGQLSRVTFQSVPVNLYAYEIGLGAVFCFLVARFGFSPLKKRFAKIVSGFLLYLTLTSIMAAFSYSLIKNVVSFLYLLRLSVYLLFFVYLQDWWKAERFSHGVGKKLILIFITWTIGTGFIQYFLYANLQNLYYLGWDPHLYRMFGLYFEPAVAAGVYGLLAFYLLIVELSVKTKWWRYIFIPILLVMLFLTYSRSAFLGIIVALAIWVWKKKSQRYLLLVVAVAVVFLFVSPRRFGEGMNLWRTSTITSRLADYHQAFAVWKKKPFFGIGYNHIREEKREVVEDKTLIDISHSGASFHSSFLIILVTGGIVGLLWYLYFLKNLLAINSAAFYGGIYLTVLSLFDNIFLHPLVLILYLVLVSLG</sequence>
<feature type="transmembrane region" description="Helical" evidence="5">
    <location>
        <begin position="324"/>
        <end position="342"/>
    </location>
</feature>
<proteinExistence type="predicted"/>
<dbReference type="Proteomes" id="UP000178039">
    <property type="component" value="Unassembled WGS sequence"/>
</dbReference>
<evidence type="ECO:0000259" key="6">
    <source>
        <dbReference type="Pfam" id="PF04932"/>
    </source>
</evidence>
<evidence type="ECO:0000256" key="2">
    <source>
        <dbReference type="ARBA" id="ARBA00022692"/>
    </source>
</evidence>
<feature type="transmembrane region" description="Helical" evidence="5">
    <location>
        <begin position="38"/>
        <end position="58"/>
    </location>
</feature>
<evidence type="ECO:0000256" key="5">
    <source>
        <dbReference type="SAM" id="Phobius"/>
    </source>
</evidence>
<accession>A0A1F7JRJ4</accession>
<evidence type="ECO:0000313" key="7">
    <source>
        <dbReference type="EMBL" id="OGK58218.1"/>
    </source>
</evidence>
<dbReference type="PANTHER" id="PTHR37422:SF13">
    <property type="entry name" value="LIPOPOLYSACCHARIDE BIOSYNTHESIS PROTEIN PA4999-RELATED"/>
    <property type="match status" value="1"/>
</dbReference>
<organism evidence="7 8">
    <name type="scientific">Candidatus Roizmanbacteria bacterium RIFCSPLOWO2_02_FULL_41_9</name>
    <dbReference type="NCBI Taxonomy" id="1802077"/>
    <lineage>
        <taxon>Bacteria</taxon>
        <taxon>Candidatus Roizmaniibacteriota</taxon>
    </lineage>
</organism>
<name>A0A1F7JRJ4_9BACT</name>
<evidence type="ECO:0000256" key="1">
    <source>
        <dbReference type="ARBA" id="ARBA00004141"/>
    </source>
</evidence>
<evidence type="ECO:0000256" key="4">
    <source>
        <dbReference type="ARBA" id="ARBA00023136"/>
    </source>
</evidence>
<dbReference type="GO" id="GO:0016020">
    <property type="term" value="C:membrane"/>
    <property type="evidence" value="ECO:0007669"/>
    <property type="project" value="UniProtKB-SubCell"/>
</dbReference>
<dbReference type="PANTHER" id="PTHR37422">
    <property type="entry name" value="TEICHURONIC ACID BIOSYNTHESIS PROTEIN TUAE"/>
    <property type="match status" value="1"/>
</dbReference>